<dbReference type="GO" id="GO:0046872">
    <property type="term" value="F:metal ion binding"/>
    <property type="evidence" value="ECO:0007669"/>
    <property type="project" value="UniProtKB-KW"/>
</dbReference>
<evidence type="ECO:0000313" key="2">
    <source>
        <dbReference type="EMBL" id="QDU82942.1"/>
    </source>
</evidence>
<dbReference type="PRINTS" id="PR00377">
    <property type="entry name" value="IMPHPHTASES"/>
</dbReference>
<dbReference type="Gene3D" id="3.30.540.10">
    <property type="entry name" value="Fructose-1,6-Bisphosphatase, subunit A, domain 1"/>
    <property type="match status" value="1"/>
</dbReference>
<sequence>MTRDLERALDVALELADAARATVLAHLADGFSVERKADGSPVTDVDRATERVLRDLVARRCPGDGVLGEEFADELGGADAALAHEWTWVFDPIDGTRALAAGIPTFTTLIGLLHGGRPVLGVIDQAVCAQRWWAAAGVPTRRNGEPVRARTSTSLAGSILGSTGPQFLPDDRRARFDRLVAEVRDVQWGGDAYLYAALASGGLDLVVEAGLALHDFAALVPVVEGAGGRCVDWSGAPLRAGSDGGVVACADPRLLGPVLELLRE</sequence>
<feature type="binding site" evidence="1">
    <location>
        <position position="215"/>
    </location>
    <ligand>
        <name>Mg(2+)</name>
        <dbReference type="ChEBI" id="CHEBI:18420"/>
        <label>1</label>
        <note>catalytic</note>
    </ligand>
</feature>
<dbReference type="PANTHER" id="PTHR20854:SF4">
    <property type="entry name" value="INOSITOL-1-MONOPHOSPHATASE-RELATED"/>
    <property type="match status" value="1"/>
</dbReference>
<dbReference type="GO" id="GO:0008934">
    <property type="term" value="F:inositol monophosphate 1-phosphatase activity"/>
    <property type="evidence" value="ECO:0007669"/>
    <property type="project" value="TreeGrafter"/>
</dbReference>
<dbReference type="Proteomes" id="UP000319342">
    <property type="component" value="Chromosome"/>
</dbReference>
<dbReference type="Gene3D" id="3.40.190.80">
    <property type="match status" value="1"/>
</dbReference>
<proteinExistence type="predicted"/>
<dbReference type="SUPFAM" id="SSF56655">
    <property type="entry name" value="Carbohydrate phosphatase"/>
    <property type="match status" value="1"/>
</dbReference>
<dbReference type="GO" id="GO:0004401">
    <property type="term" value="F:histidinol-phosphatase activity"/>
    <property type="evidence" value="ECO:0007669"/>
    <property type="project" value="UniProtKB-EC"/>
</dbReference>
<dbReference type="InterPro" id="IPR000760">
    <property type="entry name" value="Inositol_monophosphatase-like"/>
</dbReference>
<feature type="binding site" evidence="1">
    <location>
        <position position="93"/>
    </location>
    <ligand>
        <name>Mg(2+)</name>
        <dbReference type="ChEBI" id="CHEBI:18420"/>
        <label>2</label>
    </ligand>
</feature>
<name>A0A518CUP2_9BACT</name>
<dbReference type="EC" id="3.1.3.15" evidence="2"/>
<dbReference type="GO" id="GO:0007165">
    <property type="term" value="P:signal transduction"/>
    <property type="evidence" value="ECO:0007669"/>
    <property type="project" value="TreeGrafter"/>
</dbReference>
<dbReference type="OrthoDB" id="9772456at2"/>
<reference evidence="2 3" key="1">
    <citation type="submission" date="2019-02" db="EMBL/GenBank/DDBJ databases">
        <title>Deep-cultivation of Planctomycetes and their phenomic and genomic characterization uncovers novel biology.</title>
        <authorList>
            <person name="Wiegand S."/>
            <person name="Jogler M."/>
            <person name="Boedeker C."/>
            <person name="Pinto D."/>
            <person name="Vollmers J."/>
            <person name="Rivas-Marin E."/>
            <person name="Kohn T."/>
            <person name="Peeters S.H."/>
            <person name="Heuer A."/>
            <person name="Rast P."/>
            <person name="Oberbeckmann S."/>
            <person name="Bunk B."/>
            <person name="Jeske O."/>
            <person name="Meyerdierks A."/>
            <person name="Storesund J.E."/>
            <person name="Kallscheuer N."/>
            <person name="Luecker S."/>
            <person name="Lage O.M."/>
            <person name="Pohl T."/>
            <person name="Merkel B.J."/>
            <person name="Hornburger P."/>
            <person name="Mueller R.-W."/>
            <person name="Bruemmer F."/>
            <person name="Labrenz M."/>
            <person name="Spormann A.M."/>
            <person name="Op den Camp H."/>
            <person name="Overmann J."/>
            <person name="Amann R."/>
            <person name="Jetten M.S.M."/>
            <person name="Mascher T."/>
            <person name="Medema M.H."/>
            <person name="Devos D.P."/>
            <person name="Kaster A.-K."/>
            <person name="Ovreas L."/>
            <person name="Rohde M."/>
            <person name="Galperin M.Y."/>
            <person name="Jogler C."/>
        </authorList>
    </citation>
    <scope>NUCLEOTIDE SEQUENCE [LARGE SCALE GENOMIC DNA]</scope>
    <source>
        <strain evidence="2 3">Pla163</strain>
    </source>
</reference>
<dbReference type="EMBL" id="CP036290">
    <property type="protein sequence ID" value="QDU82942.1"/>
    <property type="molecule type" value="Genomic_DNA"/>
</dbReference>
<comment type="cofactor">
    <cofactor evidence="1">
        <name>Mg(2+)</name>
        <dbReference type="ChEBI" id="CHEBI:18420"/>
    </cofactor>
</comment>
<dbReference type="AlphaFoldDB" id="A0A518CUP2"/>
<feature type="binding site" evidence="1">
    <location>
        <position position="91"/>
    </location>
    <ligand>
        <name>Mg(2+)</name>
        <dbReference type="ChEBI" id="CHEBI:18420"/>
        <label>1</label>
        <note>catalytic</note>
    </ligand>
</feature>
<evidence type="ECO:0000313" key="3">
    <source>
        <dbReference type="Proteomes" id="UP000319342"/>
    </source>
</evidence>
<evidence type="ECO:0000256" key="1">
    <source>
        <dbReference type="PIRSR" id="PIRSR600760-2"/>
    </source>
</evidence>
<keyword evidence="3" id="KW-1185">Reference proteome</keyword>
<organism evidence="2 3">
    <name type="scientific">Rohdeia mirabilis</name>
    <dbReference type="NCBI Taxonomy" id="2528008"/>
    <lineage>
        <taxon>Bacteria</taxon>
        <taxon>Pseudomonadati</taxon>
        <taxon>Planctomycetota</taxon>
        <taxon>Planctomycetia</taxon>
        <taxon>Planctomycetia incertae sedis</taxon>
        <taxon>Rohdeia</taxon>
    </lineage>
</organism>
<protein>
    <submittedName>
        <fullName evidence="2">Histidinol-phosphatase</fullName>
        <ecNumber evidence="2">3.1.3.15</ecNumber>
    </submittedName>
</protein>
<keyword evidence="2" id="KW-0378">Hydrolase</keyword>
<dbReference type="RefSeq" id="WP_145181743.1">
    <property type="nucleotide sequence ID" value="NZ_CP036290.1"/>
</dbReference>
<keyword evidence="1" id="KW-0479">Metal-binding</keyword>
<feature type="binding site" evidence="1">
    <location>
        <position position="94"/>
    </location>
    <ligand>
        <name>Mg(2+)</name>
        <dbReference type="ChEBI" id="CHEBI:18420"/>
        <label>1</label>
        <note>catalytic</note>
    </ligand>
</feature>
<keyword evidence="1" id="KW-0460">Magnesium</keyword>
<dbReference type="GO" id="GO:0006020">
    <property type="term" value="P:inositol metabolic process"/>
    <property type="evidence" value="ECO:0007669"/>
    <property type="project" value="TreeGrafter"/>
</dbReference>
<accession>A0A518CUP2</accession>
<dbReference type="PANTHER" id="PTHR20854">
    <property type="entry name" value="INOSITOL MONOPHOSPHATASE"/>
    <property type="match status" value="1"/>
</dbReference>
<feature type="binding site" evidence="1">
    <location>
        <position position="69"/>
    </location>
    <ligand>
        <name>Mg(2+)</name>
        <dbReference type="ChEBI" id="CHEBI:18420"/>
        <label>1</label>
        <note>catalytic</note>
    </ligand>
</feature>
<dbReference type="Pfam" id="PF00459">
    <property type="entry name" value="Inositol_P"/>
    <property type="match status" value="1"/>
</dbReference>
<gene>
    <name evidence="2" type="primary">hisN</name>
    <name evidence="2" type="ORF">Pla163_00370</name>
</gene>